<evidence type="ECO:0000259" key="1">
    <source>
        <dbReference type="PROSITE" id="PS50404"/>
    </source>
</evidence>
<dbReference type="EMBL" id="JBANFI010000002">
    <property type="protein sequence ID" value="MFK7160326.1"/>
    <property type="molecule type" value="Genomic_DNA"/>
</dbReference>
<dbReference type="Gene3D" id="1.20.1050.10">
    <property type="match status" value="1"/>
</dbReference>
<dbReference type="SUPFAM" id="SSF47616">
    <property type="entry name" value="GST C-terminal domain-like"/>
    <property type="match status" value="1"/>
</dbReference>
<name>A0ABW8PWG0_9GAMM</name>
<dbReference type="Proteomes" id="UP001621714">
    <property type="component" value="Unassembled WGS sequence"/>
</dbReference>
<dbReference type="InterPro" id="IPR036282">
    <property type="entry name" value="Glutathione-S-Trfase_C_sf"/>
</dbReference>
<comment type="caution">
    <text evidence="2">The sequence shown here is derived from an EMBL/GenBank/DDBJ whole genome shotgun (WGS) entry which is preliminary data.</text>
</comment>
<keyword evidence="3" id="KW-1185">Reference proteome</keyword>
<reference evidence="2 3" key="1">
    <citation type="submission" date="2024-02" db="EMBL/GenBank/DDBJ databases">
        <title>Marinospirillum sp. MEB 164 isolated from Lonar lake sediment.</title>
        <authorList>
            <person name="Joshi A."/>
            <person name="Thite S."/>
        </authorList>
    </citation>
    <scope>NUCLEOTIDE SEQUENCE [LARGE SCALE GENOMIC DNA]</scope>
    <source>
        <strain evidence="2 3">MEB164</strain>
    </source>
</reference>
<gene>
    <name evidence="2" type="ORF">V6U78_04665</name>
</gene>
<dbReference type="PROSITE" id="PS50404">
    <property type="entry name" value="GST_NTER"/>
    <property type="match status" value="1"/>
</dbReference>
<dbReference type="Pfam" id="PF13410">
    <property type="entry name" value="GST_C_2"/>
    <property type="match status" value="1"/>
</dbReference>
<evidence type="ECO:0000313" key="2">
    <source>
        <dbReference type="EMBL" id="MFK7160326.1"/>
    </source>
</evidence>
<feature type="domain" description="GST N-terminal" evidence="1">
    <location>
        <begin position="2"/>
        <end position="83"/>
    </location>
</feature>
<accession>A0ABW8PWG0</accession>
<protein>
    <submittedName>
        <fullName evidence="2">Glutathione S-transferase family protein</fullName>
    </submittedName>
</protein>
<evidence type="ECO:0000313" key="3">
    <source>
        <dbReference type="Proteomes" id="UP001621714"/>
    </source>
</evidence>
<dbReference type="InterPro" id="IPR036249">
    <property type="entry name" value="Thioredoxin-like_sf"/>
</dbReference>
<dbReference type="SUPFAM" id="SSF52833">
    <property type="entry name" value="Thioredoxin-like"/>
    <property type="match status" value="1"/>
</dbReference>
<dbReference type="PANTHER" id="PTHR44051">
    <property type="entry name" value="GLUTATHIONE S-TRANSFERASE-RELATED"/>
    <property type="match status" value="1"/>
</dbReference>
<dbReference type="InterPro" id="IPR004045">
    <property type="entry name" value="Glutathione_S-Trfase_N"/>
</dbReference>
<sequence length="206" mass="22491">MSSMQLFLNATSPYARFVRVLGLELGLEEQIELIWVDPWQNDPALLAVNPAAKIPTLRCASGQCLSESLLIAQYLQQHPQATASAAAGSEQDLAWLGLGQALMDAAFQSVIHKKYHPEAVKSLLDQRRQAALQRLLAELEQQVDQGKLAASAPTSSLSAGQLSLFVGLDYLAFRCPELDWPTQAPQLAAWHQSLAQRTSLSSTAFH</sequence>
<proteinExistence type="predicted"/>
<dbReference type="PANTHER" id="PTHR44051:SF8">
    <property type="entry name" value="GLUTATHIONE S-TRANSFERASE GSTA"/>
    <property type="match status" value="1"/>
</dbReference>
<dbReference type="Gene3D" id="3.40.30.10">
    <property type="entry name" value="Glutaredoxin"/>
    <property type="match status" value="1"/>
</dbReference>
<dbReference type="Pfam" id="PF13409">
    <property type="entry name" value="GST_N_2"/>
    <property type="match status" value="1"/>
</dbReference>
<organism evidence="2 3">
    <name type="scientific">Marinospirillum alkalitolerans</name>
    <dbReference type="NCBI Taxonomy" id="3123374"/>
    <lineage>
        <taxon>Bacteria</taxon>
        <taxon>Pseudomonadati</taxon>
        <taxon>Pseudomonadota</taxon>
        <taxon>Gammaproteobacteria</taxon>
        <taxon>Oceanospirillales</taxon>
        <taxon>Oceanospirillaceae</taxon>
        <taxon>Marinospirillum</taxon>
    </lineage>
</organism>
<dbReference type="RefSeq" id="WP_405337801.1">
    <property type="nucleotide sequence ID" value="NZ_JBANFI010000002.1"/>
</dbReference>